<evidence type="ECO:0000313" key="2">
    <source>
        <dbReference type="Proteomes" id="UP000252419"/>
    </source>
</evidence>
<dbReference type="InterPro" id="IPR012337">
    <property type="entry name" value="RNaseH-like_sf"/>
</dbReference>
<accession>A0A367UKA6</accession>
<evidence type="ECO:0000313" key="1">
    <source>
        <dbReference type="EMBL" id="RCK07764.1"/>
    </source>
</evidence>
<protein>
    <submittedName>
        <fullName evidence="1">Uncharacterized protein</fullName>
    </submittedName>
</protein>
<proteinExistence type="predicted"/>
<organism evidence="1 2">
    <name type="scientific">Thalassospira xianhensis MCCC 1A02616</name>
    <dbReference type="NCBI Taxonomy" id="1177929"/>
    <lineage>
        <taxon>Bacteria</taxon>
        <taxon>Pseudomonadati</taxon>
        <taxon>Pseudomonadota</taxon>
        <taxon>Alphaproteobacteria</taxon>
        <taxon>Rhodospirillales</taxon>
        <taxon>Thalassospiraceae</taxon>
        <taxon>Thalassospira</taxon>
    </lineage>
</organism>
<dbReference type="SUPFAM" id="SSF53098">
    <property type="entry name" value="Ribonuclease H-like"/>
    <property type="match status" value="1"/>
</dbReference>
<comment type="caution">
    <text evidence="1">The sequence shown here is derived from an EMBL/GenBank/DDBJ whole genome shotgun (WGS) entry which is preliminary data.</text>
</comment>
<sequence>MKLFPEVIVENFLPDVVIFDFEASGLHEGSYPIEYGIATCDLDIQSALIKRHDTWKEREWDETAEREIHHISRKMLETSGIWPEQAVANIRRAVVGRTAYTDSPIWDQRWVDELFIAVTGSCAPFVFRHVLYDLLAGIAGKRGIDAEMLIKLVDEVSSQSPSTHRAGPDVARWVRTAYALQHTPLSAEVFYADHETA</sequence>
<dbReference type="AlphaFoldDB" id="A0A367UKA6"/>
<gene>
    <name evidence="1" type="ORF">TH5_01585</name>
</gene>
<dbReference type="EMBL" id="JPWA01000001">
    <property type="protein sequence ID" value="RCK07764.1"/>
    <property type="molecule type" value="Genomic_DNA"/>
</dbReference>
<dbReference type="Proteomes" id="UP000252419">
    <property type="component" value="Unassembled WGS sequence"/>
</dbReference>
<dbReference type="RefSeq" id="WP_114120344.1">
    <property type="nucleotide sequence ID" value="NZ_JPWA01000001.1"/>
</dbReference>
<name>A0A367UKA6_9PROT</name>
<keyword evidence="2" id="KW-1185">Reference proteome</keyword>
<reference evidence="1 2" key="1">
    <citation type="submission" date="2014-07" db="EMBL/GenBank/DDBJ databases">
        <title>Draft genome sequence of Thalassospira xianhensis P-4 (MCCC 1A02616).</title>
        <authorList>
            <person name="Lai Q."/>
            <person name="Shao Z."/>
        </authorList>
    </citation>
    <scope>NUCLEOTIDE SEQUENCE [LARGE SCALE GENOMIC DNA]</scope>
    <source>
        <strain evidence="1 2">MCCC 1A02616</strain>
    </source>
</reference>